<name>A0ABY9Q413_9FIRM</name>
<dbReference type="Proteomes" id="UP001235030">
    <property type="component" value="Chromosome"/>
</dbReference>
<evidence type="ECO:0000313" key="2">
    <source>
        <dbReference type="Proteomes" id="UP001235030"/>
    </source>
</evidence>
<keyword evidence="2" id="KW-1185">Reference proteome</keyword>
<organism evidence="1 2">
    <name type="scientific">Terrisporobacter mayombei</name>
    <dbReference type="NCBI Taxonomy" id="1541"/>
    <lineage>
        <taxon>Bacteria</taxon>
        <taxon>Bacillati</taxon>
        <taxon>Bacillota</taxon>
        <taxon>Clostridia</taxon>
        <taxon>Peptostreptococcales</taxon>
        <taxon>Peptostreptococcaceae</taxon>
        <taxon>Terrisporobacter</taxon>
    </lineage>
</organism>
<reference evidence="1 2" key="1">
    <citation type="submission" date="2022-07" db="EMBL/GenBank/DDBJ databases">
        <title>Genome sequence of Terrisporobacter mayombei DSM6539.</title>
        <authorList>
            <person name="Boeer T."/>
            <person name="Bengelsdorf F.R."/>
            <person name="Daniel R."/>
            <person name="Poehlein A."/>
        </authorList>
    </citation>
    <scope>NUCLEOTIDE SEQUENCE [LARGE SCALE GENOMIC DNA]</scope>
    <source>
        <strain evidence="1 2">DSM 6539</strain>
    </source>
</reference>
<sequence length="384" mass="45113">MKEITYSLCKGNYNSNLFYKKLSSFTLDIEKNISYTCEKYVKDFINFLEKNNIENIRTNSEYYLEILMMGVLWKNYINRAVNLQIIPKHILIILSYLRKYEIIKNSVDKKRGMMETYFLNIEDNKQIELNINNFGKLMGYLDAIGDFKEEVKRLEPWEKYFICIGEDEAKKIILSSLEIEEIFENKAKIELGIYTENVSEFLILAEEKYKYREDYITCRRKEVEYHLNMVGAEIMNKSYRELFIKSKEKRLLLPSCMRAKNENYCKAVKTEEGYICTHCTKSCNVNRYDKLGKGYNFQVYIIPHESDITIKTKFQYGDIGIIGVACVLNLISGGFKAKSLGFVPQCVFLDYCGCKYHWHENGIMTDINEDKLLNTLGINDNISI</sequence>
<dbReference type="Pfam" id="PF01976">
    <property type="entry name" value="DUF116"/>
    <property type="match status" value="1"/>
</dbReference>
<dbReference type="PANTHER" id="PTHR43801">
    <property type="entry name" value="NUCLEOTIDE-BINDING PROTEIN-RELATED"/>
    <property type="match status" value="1"/>
</dbReference>
<dbReference type="InterPro" id="IPR002829">
    <property type="entry name" value="DUF116"/>
</dbReference>
<protein>
    <recommendedName>
        <fullName evidence="3">DUF116 domain-containing protein</fullName>
    </recommendedName>
</protein>
<dbReference type="PANTHER" id="PTHR43801:SF1">
    <property type="entry name" value="POLYPRENYL SYNTHETASE"/>
    <property type="match status" value="1"/>
</dbReference>
<evidence type="ECO:0008006" key="3">
    <source>
        <dbReference type="Google" id="ProtNLM"/>
    </source>
</evidence>
<gene>
    <name evidence="1" type="ORF">TEMA_16670</name>
</gene>
<evidence type="ECO:0000313" key="1">
    <source>
        <dbReference type="EMBL" id="WMT81327.1"/>
    </source>
</evidence>
<dbReference type="EMBL" id="CP101637">
    <property type="protein sequence ID" value="WMT81327.1"/>
    <property type="molecule type" value="Genomic_DNA"/>
</dbReference>
<proteinExistence type="predicted"/>
<accession>A0ABY9Q413</accession>
<dbReference type="RefSeq" id="WP_228103489.1">
    <property type="nucleotide sequence ID" value="NZ_CP101637.1"/>
</dbReference>